<evidence type="ECO:0000313" key="2">
    <source>
        <dbReference type="Proteomes" id="UP000180175"/>
    </source>
</evidence>
<dbReference type="Proteomes" id="UP000180175">
    <property type="component" value="Chromosome"/>
</dbReference>
<evidence type="ECO:0000313" key="1">
    <source>
        <dbReference type="EMBL" id="QOY36858.2"/>
    </source>
</evidence>
<dbReference type="EMBL" id="CP063356">
    <property type="protein sequence ID" value="QOY36858.2"/>
    <property type="molecule type" value="Genomic_DNA"/>
</dbReference>
<reference evidence="1 2" key="2">
    <citation type="journal article" date="2019" name="Int. J. Syst. Evol. Microbiol.">
        <title>Anaerobacillus isosaccharinicus sp. nov., an alkaliphilic bacterium which degrades isosaccharinic acid.</title>
        <authorList>
            <person name="Bassil N.M."/>
            <person name="Lloyd J.R."/>
        </authorList>
    </citation>
    <scope>NUCLEOTIDE SEQUENCE [LARGE SCALE GENOMIC DNA]</scope>
    <source>
        <strain evidence="1 2">NB2006</strain>
    </source>
</reference>
<evidence type="ECO:0008006" key="3">
    <source>
        <dbReference type="Google" id="ProtNLM"/>
    </source>
</evidence>
<reference evidence="1 2" key="1">
    <citation type="journal article" date="2017" name="Genome Announc.">
        <title>Draft Genome Sequences of Four Alkaliphilic Bacteria Belonging to the Anaerobacillus Genus.</title>
        <authorList>
            <person name="Bassil N.M."/>
            <person name="Lloyd J.R."/>
        </authorList>
    </citation>
    <scope>NUCLEOTIDE SEQUENCE [LARGE SCALE GENOMIC DNA]</scope>
    <source>
        <strain evidence="1 2">NB2006</strain>
    </source>
</reference>
<organism evidence="1 2">
    <name type="scientific">Anaerobacillus isosaccharinicus</name>
    <dbReference type="NCBI Taxonomy" id="1532552"/>
    <lineage>
        <taxon>Bacteria</taxon>
        <taxon>Bacillati</taxon>
        <taxon>Bacillota</taxon>
        <taxon>Bacilli</taxon>
        <taxon>Bacillales</taxon>
        <taxon>Bacillaceae</taxon>
        <taxon>Anaerobacillus</taxon>
    </lineage>
</organism>
<dbReference type="AlphaFoldDB" id="A0A7S7RCE4"/>
<keyword evidence="2" id="KW-1185">Reference proteome</keyword>
<dbReference type="KEGG" id="aia:AWH56_004170"/>
<protein>
    <recommendedName>
        <fullName evidence="3">PsbP C-terminal domain-containing protein</fullName>
    </recommendedName>
</protein>
<sequence>MGQKAVHILLMMLLLVVVGCSKATEEVTDASQLDTDAYFYDNKERGIRIEAANEWFIEKETVNSVKLKSEKLVAIISVIPKGKTVSEIKRELMASAGDVTLKGEGLNFISWKSEREESILTNVWVEEKPERNVIVTIMTPYEIYENNKEKIEAFRESIKLY</sequence>
<name>A0A7S7RCE4_9BACI</name>
<proteinExistence type="predicted"/>
<gene>
    <name evidence="1" type="ORF">AWH56_004170</name>
</gene>
<accession>A0A7S7RCE4</accession>